<feature type="region of interest" description="Disordered" evidence="1">
    <location>
        <begin position="165"/>
        <end position="186"/>
    </location>
</feature>
<dbReference type="AlphaFoldDB" id="A0A3P7MGW1"/>
<evidence type="ECO:0000313" key="2">
    <source>
        <dbReference type="EMBL" id="VDN25650.1"/>
    </source>
</evidence>
<name>A0A3P7MGW1_CYLGO</name>
<organism evidence="2 3">
    <name type="scientific">Cylicostephanus goldi</name>
    <name type="common">Nematode worm</name>
    <dbReference type="NCBI Taxonomy" id="71465"/>
    <lineage>
        <taxon>Eukaryota</taxon>
        <taxon>Metazoa</taxon>
        <taxon>Ecdysozoa</taxon>
        <taxon>Nematoda</taxon>
        <taxon>Chromadorea</taxon>
        <taxon>Rhabditida</taxon>
        <taxon>Rhabditina</taxon>
        <taxon>Rhabditomorpha</taxon>
        <taxon>Strongyloidea</taxon>
        <taxon>Strongylidae</taxon>
        <taxon>Cylicostephanus</taxon>
    </lineage>
</organism>
<evidence type="ECO:0000256" key="1">
    <source>
        <dbReference type="SAM" id="MobiDB-lite"/>
    </source>
</evidence>
<dbReference type="Proteomes" id="UP000271889">
    <property type="component" value="Unassembled WGS sequence"/>
</dbReference>
<evidence type="ECO:0000313" key="3">
    <source>
        <dbReference type="Proteomes" id="UP000271889"/>
    </source>
</evidence>
<protein>
    <submittedName>
        <fullName evidence="2">Uncharacterized protein</fullName>
    </submittedName>
</protein>
<gene>
    <name evidence="2" type="ORF">CGOC_LOCUS10166</name>
</gene>
<sequence length="186" mass="20950">MGEKDAWQNKFIPWLQRMNLVDGAALPDIRRLVKDVADACSNPTKQYCFEKDGGLSNIQLNKRSRLRSVNILQELNAKRKNPHYKSISLRSMLYDKYDPYVFVRRAHHADLDVTEEDMSTALSYGQSRATEPLEDEKMFADKLVEPSDDGMFVEGYTYCQSPLTGSSFPSSTSSSASSLVPVVVSP</sequence>
<dbReference type="OrthoDB" id="46583at2759"/>
<keyword evidence="3" id="KW-1185">Reference proteome</keyword>
<dbReference type="EMBL" id="UYRV01109990">
    <property type="protein sequence ID" value="VDN25650.1"/>
    <property type="molecule type" value="Genomic_DNA"/>
</dbReference>
<proteinExistence type="predicted"/>
<reference evidence="2 3" key="1">
    <citation type="submission" date="2018-11" db="EMBL/GenBank/DDBJ databases">
        <authorList>
            <consortium name="Pathogen Informatics"/>
        </authorList>
    </citation>
    <scope>NUCLEOTIDE SEQUENCE [LARGE SCALE GENOMIC DNA]</scope>
</reference>
<accession>A0A3P7MGW1</accession>